<dbReference type="InterPro" id="IPR000120">
    <property type="entry name" value="Amidase"/>
</dbReference>
<feature type="domain" description="Amidase" evidence="3">
    <location>
        <begin position="25"/>
        <end position="430"/>
    </location>
</feature>
<reference evidence="5" key="1">
    <citation type="submission" date="2018-08" db="EMBL/GenBank/DDBJ databases">
        <authorList>
            <person name="Kim S.-J."/>
            <person name="Jung G.-Y."/>
        </authorList>
    </citation>
    <scope>NUCLEOTIDE SEQUENCE [LARGE SCALE GENOMIC DNA]</scope>
    <source>
        <strain evidence="5">GY_H</strain>
    </source>
</reference>
<dbReference type="Proteomes" id="UP000263993">
    <property type="component" value="Unassembled WGS sequence"/>
</dbReference>
<dbReference type="AlphaFoldDB" id="A0A371BBV0"/>
<evidence type="ECO:0000256" key="2">
    <source>
        <dbReference type="SAM" id="MobiDB-lite"/>
    </source>
</evidence>
<proteinExistence type="inferred from homology"/>
<name>A0A371BBV0_9BRAD</name>
<dbReference type="OrthoDB" id="9811471at2"/>
<dbReference type="InterPro" id="IPR036928">
    <property type="entry name" value="AS_sf"/>
</dbReference>
<dbReference type="EMBL" id="QRGO01000001">
    <property type="protein sequence ID" value="RDV04893.1"/>
    <property type="molecule type" value="Genomic_DNA"/>
</dbReference>
<dbReference type="InterPro" id="IPR023631">
    <property type="entry name" value="Amidase_dom"/>
</dbReference>
<evidence type="ECO:0000259" key="3">
    <source>
        <dbReference type="Pfam" id="PF01425"/>
    </source>
</evidence>
<dbReference type="RefSeq" id="WP_115516920.1">
    <property type="nucleotide sequence ID" value="NZ_QRGO01000001.1"/>
</dbReference>
<sequence length="442" mass="46479">MTELSTLTAAQAAATISAGECSSEEMTAACLARIAETEESVGAFAFIDAEHALAQARESDAWRRSGKPIGPLHGVPVAVKDLIDTADYPTEYGSRYFAGRRPRNDATVVSRLRAAGAIVIGKTVTTEMAYFHPGKTRNPHDLSRTPGGSSSGSAAAVAAGMVPATLGTQTNGSIIRPAAFCGVFGMKPSHGLVPRTGTLPLSRSLDHIGPMARSIEDIALVLDAIAGYDPGDPDTRPLGARNFRDVAMEEFELAPRFAFVKTPIWDKADANTRDAFEALAEELGGDCFTYDLPDTYATAWDAQRAIMAAEMVFNLGRYAEEGGDLISPQFNALMADGRAISAATYLDALEDARAMRGALGELFEQACTAIITPATVGVAPVGQATGDPSFCSLWSLTGLPAVTLPLLSGENGLPLGVQLVGAMGDDARLLRTANWLVERLPG</sequence>
<feature type="region of interest" description="Disordered" evidence="2">
    <location>
        <begin position="132"/>
        <end position="151"/>
    </location>
</feature>
<dbReference type="Pfam" id="PF01425">
    <property type="entry name" value="Amidase"/>
    <property type="match status" value="1"/>
</dbReference>
<organism evidence="4 5">
    <name type="scientific">Undibacter mobilis</name>
    <dbReference type="NCBI Taxonomy" id="2292256"/>
    <lineage>
        <taxon>Bacteria</taxon>
        <taxon>Pseudomonadati</taxon>
        <taxon>Pseudomonadota</taxon>
        <taxon>Alphaproteobacteria</taxon>
        <taxon>Hyphomicrobiales</taxon>
        <taxon>Nitrobacteraceae</taxon>
        <taxon>Undibacter</taxon>
    </lineage>
</organism>
<comment type="caution">
    <text evidence="4">The sequence shown here is derived from an EMBL/GenBank/DDBJ whole genome shotgun (WGS) entry which is preliminary data.</text>
</comment>
<dbReference type="SUPFAM" id="SSF75304">
    <property type="entry name" value="Amidase signature (AS) enzymes"/>
    <property type="match status" value="1"/>
</dbReference>
<dbReference type="PANTHER" id="PTHR11895:SF7">
    <property type="entry name" value="GLUTAMYL-TRNA(GLN) AMIDOTRANSFERASE SUBUNIT A, MITOCHONDRIAL"/>
    <property type="match status" value="1"/>
</dbReference>
<accession>A0A371BBV0</accession>
<dbReference type="Gene3D" id="3.90.1300.10">
    <property type="entry name" value="Amidase signature (AS) domain"/>
    <property type="match status" value="1"/>
</dbReference>
<keyword evidence="5" id="KW-1185">Reference proteome</keyword>
<evidence type="ECO:0000256" key="1">
    <source>
        <dbReference type="ARBA" id="ARBA00009199"/>
    </source>
</evidence>
<evidence type="ECO:0000313" key="4">
    <source>
        <dbReference type="EMBL" id="RDV04893.1"/>
    </source>
</evidence>
<comment type="similarity">
    <text evidence="1">Belongs to the amidase family.</text>
</comment>
<evidence type="ECO:0000313" key="5">
    <source>
        <dbReference type="Proteomes" id="UP000263993"/>
    </source>
</evidence>
<gene>
    <name evidence="4" type="ORF">DXH78_10155</name>
</gene>
<dbReference type="GO" id="GO:0003824">
    <property type="term" value="F:catalytic activity"/>
    <property type="evidence" value="ECO:0007669"/>
    <property type="project" value="InterPro"/>
</dbReference>
<dbReference type="PANTHER" id="PTHR11895">
    <property type="entry name" value="TRANSAMIDASE"/>
    <property type="match status" value="1"/>
</dbReference>
<protein>
    <submittedName>
        <fullName evidence="4">Amidase</fullName>
    </submittedName>
</protein>